<dbReference type="EnsemblBacteria" id="AAF12511">
    <property type="protein sequence ID" value="AAF12511"/>
    <property type="gene ID" value="DR_A0327"/>
</dbReference>
<dbReference type="HOGENOM" id="CLU_078235_1_0_0"/>
<evidence type="ECO:0000256" key="2">
    <source>
        <dbReference type="ARBA" id="ARBA00022679"/>
    </source>
</evidence>
<dbReference type="AlphaFoldDB" id="Q9RYI5"/>
<dbReference type="InterPro" id="IPR041698">
    <property type="entry name" value="Methyltransf_25"/>
</dbReference>
<keyword evidence="2" id="KW-0808">Transferase</keyword>
<accession>Q9RYI5</accession>
<organism evidence="5 6">
    <name type="scientific">Deinococcus radiodurans (strain ATCC 13939 / DSM 20539 / JCM 16871 / CCUG 27074 / LMG 4051 / NBRC 15346 / NCIMB 9279 / VKM B-1422 / R1)</name>
    <dbReference type="NCBI Taxonomy" id="243230"/>
    <lineage>
        <taxon>Bacteria</taxon>
        <taxon>Thermotogati</taxon>
        <taxon>Deinococcota</taxon>
        <taxon>Deinococci</taxon>
        <taxon>Deinococcales</taxon>
        <taxon>Deinococcaceae</taxon>
        <taxon>Deinococcus</taxon>
    </lineage>
</organism>
<evidence type="ECO:0000313" key="6">
    <source>
        <dbReference type="Proteomes" id="UP000002524"/>
    </source>
</evidence>
<dbReference type="STRING" id="243230.DR_A0327"/>
<dbReference type="NCBIfam" id="NF004851">
    <property type="entry name" value="PRK06202.1"/>
    <property type="match status" value="1"/>
</dbReference>
<dbReference type="InterPro" id="IPR029063">
    <property type="entry name" value="SAM-dependent_MTases_sf"/>
</dbReference>
<keyword evidence="6" id="KW-1185">Reference proteome</keyword>
<reference evidence="5 6" key="1">
    <citation type="journal article" date="1999" name="Science">
        <title>Genome sequence of the radioresistant bacterium Deinococcus radiodurans R1.</title>
        <authorList>
            <person name="White O."/>
            <person name="Eisen J.A."/>
            <person name="Heidelberg J.F."/>
            <person name="Hickey E.K."/>
            <person name="Peterson J.D."/>
            <person name="Dodson R.J."/>
            <person name="Haft D.H."/>
            <person name="Gwinn M.L."/>
            <person name="Nelson W.C."/>
            <person name="Richardson D.L."/>
            <person name="Moffat K.S."/>
            <person name="Qin H."/>
            <person name="Jiang L."/>
            <person name="Pamphile W."/>
            <person name="Crosby M."/>
            <person name="Shen M."/>
            <person name="Vamathevan J.J."/>
            <person name="Lam P."/>
            <person name="McDonald L."/>
            <person name="Utterback T."/>
            <person name="Zalewski C."/>
            <person name="Makarova K.S."/>
            <person name="Aravind L."/>
            <person name="Daly M.J."/>
            <person name="Minton K.W."/>
            <person name="Fleischmann R.D."/>
            <person name="Ketchum K.A."/>
            <person name="Nelson K.E."/>
            <person name="Salzberg S."/>
            <person name="Smith H.O."/>
            <person name="Venter J.C."/>
            <person name="Fraser C.M."/>
        </authorList>
    </citation>
    <scope>NUCLEOTIDE SEQUENCE [LARGE SCALE GENOMIC DNA]</scope>
    <source>
        <strain evidence="6">ATCC 13939 / DSM 20539 / JCM 16871 / LMG 4051 / NBRC 15346 / NCIMB 9279 / R1 / VKM B-1422</strain>
    </source>
</reference>
<gene>
    <name evidence="5" type="ordered locus">DR_A0327</name>
</gene>
<dbReference type="GeneID" id="69519211"/>
<feature type="domain" description="Methyltransferase" evidence="4">
    <location>
        <begin position="67"/>
        <end position="159"/>
    </location>
</feature>
<keyword evidence="1" id="KW-0489">Methyltransferase</keyword>
<dbReference type="PaxDb" id="243230-DR_A0327"/>
<evidence type="ECO:0000256" key="3">
    <source>
        <dbReference type="ARBA" id="ARBA00022691"/>
    </source>
</evidence>
<dbReference type="SUPFAM" id="SSF53335">
    <property type="entry name" value="S-adenosyl-L-methionine-dependent methyltransferases"/>
    <property type="match status" value="1"/>
</dbReference>
<dbReference type="PANTHER" id="PTHR43464:SF19">
    <property type="entry name" value="UBIQUINONE BIOSYNTHESIS O-METHYLTRANSFERASE, MITOCHONDRIAL"/>
    <property type="match status" value="1"/>
</dbReference>
<dbReference type="PANTHER" id="PTHR43464">
    <property type="entry name" value="METHYLTRANSFERASE"/>
    <property type="match status" value="1"/>
</dbReference>
<evidence type="ECO:0000256" key="1">
    <source>
        <dbReference type="ARBA" id="ARBA00022603"/>
    </source>
</evidence>
<dbReference type="eggNOG" id="COG2227">
    <property type="taxonomic scope" value="Bacteria"/>
</dbReference>
<dbReference type="CDD" id="cd02440">
    <property type="entry name" value="AdoMet_MTases"/>
    <property type="match status" value="1"/>
</dbReference>
<sequence>MNRTWPDFSRREQNVPELMDDPACDLRQLERTYAQFEQVNALVSGWEVVYRRELRPRLRRDRAMTLLDIGCGGGDLARQLLRWAARDGFSLRVLGIDADERAIHYAQAQPPRSGLSFRAALSGELLRGGERFDFIVSNHVLHHLTDAEVPELLRDCEGLCRGVTLHSDIERHPLAYAGFALLAAPLFRDSFILYDGTLSVRRSFREDELRRLAPAGWQVTRPFPFRLLLKHEAGRA</sequence>
<dbReference type="GO" id="GO:0032259">
    <property type="term" value="P:methylation"/>
    <property type="evidence" value="ECO:0007669"/>
    <property type="project" value="UniProtKB-KW"/>
</dbReference>
<name>Q9RYI5_DEIRA</name>
<dbReference type="InParanoid" id="Q9RYI5"/>
<dbReference type="EMBL" id="AE001825">
    <property type="protein sequence ID" value="AAF12511.1"/>
    <property type="molecule type" value="Genomic_DNA"/>
</dbReference>
<dbReference type="OrthoDB" id="9800454at2"/>
<dbReference type="PATRIC" id="fig|243230.17.peg.3218"/>
<evidence type="ECO:0000259" key="4">
    <source>
        <dbReference type="Pfam" id="PF13649"/>
    </source>
</evidence>
<protein>
    <recommendedName>
        <fullName evidence="4">Methyltransferase domain-containing protein</fullName>
    </recommendedName>
</protein>
<dbReference type="Gene3D" id="3.40.50.150">
    <property type="entry name" value="Vaccinia Virus protein VP39"/>
    <property type="match status" value="1"/>
</dbReference>
<dbReference type="Pfam" id="PF13649">
    <property type="entry name" value="Methyltransf_25"/>
    <property type="match status" value="1"/>
</dbReference>
<dbReference type="Proteomes" id="UP000002524">
    <property type="component" value="Chromosome 2"/>
</dbReference>
<dbReference type="KEGG" id="dra:DR_A0327"/>
<proteinExistence type="predicted"/>
<keyword evidence="3" id="KW-0949">S-adenosyl-L-methionine</keyword>
<dbReference type="PIR" id="D75587">
    <property type="entry name" value="D75587"/>
</dbReference>
<evidence type="ECO:0000313" key="5">
    <source>
        <dbReference type="EMBL" id="AAF12511.1"/>
    </source>
</evidence>
<dbReference type="RefSeq" id="WP_010889586.1">
    <property type="nucleotide sequence ID" value="NC_001264.1"/>
</dbReference>
<dbReference type="GO" id="GO:0008168">
    <property type="term" value="F:methyltransferase activity"/>
    <property type="evidence" value="ECO:0000318"/>
    <property type="project" value="GO_Central"/>
</dbReference>